<dbReference type="Proteomes" id="UP001233999">
    <property type="component" value="Unassembled WGS sequence"/>
</dbReference>
<keyword evidence="2" id="KW-1185">Reference proteome</keyword>
<feature type="non-terminal residue" evidence="1">
    <location>
        <position position="73"/>
    </location>
</feature>
<accession>A0AAD8EL73</accession>
<protein>
    <submittedName>
        <fullName evidence="1">Uncharacterized protein</fullName>
    </submittedName>
</protein>
<sequence length="73" mass="8143">TFRPQLRRASSVASASMHVSWSEDLLRMNAVDVEDVVLVGGAGLSNLVSILPFILYREAIEIHKHKGNINRKE</sequence>
<gene>
    <name evidence="1" type="ORF">L9F63_013955</name>
</gene>
<dbReference type="AlphaFoldDB" id="A0AAD8EL73"/>
<reference evidence="1" key="1">
    <citation type="journal article" date="2023" name="IScience">
        <title>Live-bearing cockroach genome reveals convergent evolutionary mechanisms linked to viviparity in insects and beyond.</title>
        <authorList>
            <person name="Fouks B."/>
            <person name="Harrison M.C."/>
            <person name="Mikhailova A.A."/>
            <person name="Marchal E."/>
            <person name="English S."/>
            <person name="Carruthers M."/>
            <person name="Jennings E.C."/>
            <person name="Chiamaka E.L."/>
            <person name="Frigard R.A."/>
            <person name="Pippel M."/>
            <person name="Attardo G.M."/>
            <person name="Benoit J.B."/>
            <person name="Bornberg-Bauer E."/>
            <person name="Tobe S.S."/>
        </authorList>
    </citation>
    <scope>NUCLEOTIDE SEQUENCE</scope>
    <source>
        <strain evidence="1">Stay&amp;Tobe</strain>
    </source>
</reference>
<reference evidence="1" key="2">
    <citation type="submission" date="2023-05" db="EMBL/GenBank/DDBJ databases">
        <authorList>
            <person name="Fouks B."/>
        </authorList>
    </citation>
    <scope>NUCLEOTIDE SEQUENCE</scope>
    <source>
        <strain evidence="1">Stay&amp;Tobe</strain>
        <tissue evidence="1">Testes</tissue>
    </source>
</reference>
<evidence type="ECO:0000313" key="2">
    <source>
        <dbReference type="Proteomes" id="UP001233999"/>
    </source>
</evidence>
<name>A0AAD8EL73_DIPPU</name>
<feature type="non-terminal residue" evidence="1">
    <location>
        <position position="1"/>
    </location>
</feature>
<evidence type="ECO:0000313" key="1">
    <source>
        <dbReference type="EMBL" id="KAJ9594745.1"/>
    </source>
</evidence>
<dbReference type="EMBL" id="JASPKZ010002722">
    <property type="protein sequence ID" value="KAJ9594745.1"/>
    <property type="molecule type" value="Genomic_DNA"/>
</dbReference>
<proteinExistence type="predicted"/>
<comment type="caution">
    <text evidence="1">The sequence shown here is derived from an EMBL/GenBank/DDBJ whole genome shotgun (WGS) entry which is preliminary data.</text>
</comment>
<organism evidence="1 2">
    <name type="scientific">Diploptera punctata</name>
    <name type="common">Pacific beetle cockroach</name>
    <dbReference type="NCBI Taxonomy" id="6984"/>
    <lineage>
        <taxon>Eukaryota</taxon>
        <taxon>Metazoa</taxon>
        <taxon>Ecdysozoa</taxon>
        <taxon>Arthropoda</taxon>
        <taxon>Hexapoda</taxon>
        <taxon>Insecta</taxon>
        <taxon>Pterygota</taxon>
        <taxon>Neoptera</taxon>
        <taxon>Polyneoptera</taxon>
        <taxon>Dictyoptera</taxon>
        <taxon>Blattodea</taxon>
        <taxon>Blaberoidea</taxon>
        <taxon>Blaberidae</taxon>
        <taxon>Diplopterinae</taxon>
        <taxon>Diploptera</taxon>
    </lineage>
</organism>